<dbReference type="RefSeq" id="WP_177216846.1">
    <property type="nucleotide sequence ID" value="NZ_FOVM01000009.1"/>
</dbReference>
<sequence length="271" mass="29984">MASRHDAEILEAELLIPDLPKLVRRYPRSLPAPKLHARWLEDEGVSLAFIEIGDIAMHVETTEDDLAWHLHVGGHDGPPLDGSPWNHRTTEAVLLWMEEFAGKVHAYLGMIDEDIFDAIDLFEAGATSAQLSSSGFDPDDWATFKKDDFLVFRVPAPGEAEPQIWTGSGDAWHLHNEERDGDAELLWAPPGSDDPIHLGAVILSPETGLPATFANPGISWDDVGMSEADAMDWLLREHRNCVWASTIHDALTEEVLNMLAGFSSPVHSPHR</sequence>
<name>A0A1I5DDT9_9MICO</name>
<dbReference type="Proteomes" id="UP000198867">
    <property type="component" value="Unassembled WGS sequence"/>
</dbReference>
<organism evidence="1 2">
    <name type="scientific">Mycetocola miduiensis</name>
    <dbReference type="NCBI Taxonomy" id="995034"/>
    <lineage>
        <taxon>Bacteria</taxon>
        <taxon>Bacillati</taxon>
        <taxon>Actinomycetota</taxon>
        <taxon>Actinomycetes</taxon>
        <taxon>Micrococcales</taxon>
        <taxon>Microbacteriaceae</taxon>
        <taxon>Mycetocola</taxon>
    </lineage>
</organism>
<keyword evidence="2" id="KW-1185">Reference proteome</keyword>
<dbReference type="STRING" id="995034.SAMN05216219_2847"/>
<accession>A0A1I5DDT9</accession>
<dbReference type="AlphaFoldDB" id="A0A1I5DDT9"/>
<protein>
    <submittedName>
        <fullName evidence="1">Uncharacterized protein</fullName>
    </submittedName>
</protein>
<proteinExistence type="predicted"/>
<dbReference type="EMBL" id="FOVM01000009">
    <property type="protein sequence ID" value="SFN97428.1"/>
    <property type="molecule type" value="Genomic_DNA"/>
</dbReference>
<evidence type="ECO:0000313" key="1">
    <source>
        <dbReference type="EMBL" id="SFN97428.1"/>
    </source>
</evidence>
<reference evidence="2" key="1">
    <citation type="submission" date="2016-10" db="EMBL/GenBank/DDBJ databases">
        <authorList>
            <person name="Varghese N."/>
            <person name="Submissions S."/>
        </authorList>
    </citation>
    <scope>NUCLEOTIDE SEQUENCE [LARGE SCALE GENOMIC DNA]</scope>
    <source>
        <strain evidence="2">CGMCC 1.11101</strain>
    </source>
</reference>
<gene>
    <name evidence="1" type="ORF">SAMN05216219_2847</name>
</gene>
<evidence type="ECO:0000313" key="2">
    <source>
        <dbReference type="Proteomes" id="UP000198867"/>
    </source>
</evidence>